<gene>
    <name evidence="5" type="ORF">QFZ34_001631</name>
</gene>
<keyword evidence="6" id="KW-1185">Reference proteome</keyword>
<dbReference type="NCBIfam" id="TIGR02476">
    <property type="entry name" value="BluB"/>
    <property type="match status" value="1"/>
</dbReference>
<dbReference type="Pfam" id="PF00881">
    <property type="entry name" value="Nitroreductase"/>
    <property type="match status" value="1"/>
</dbReference>
<evidence type="ECO:0000313" key="5">
    <source>
        <dbReference type="EMBL" id="MDQ0996449.1"/>
    </source>
</evidence>
<dbReference type="InterPro" id="IPR029479">
    <property type="entry name" value="Nitroreductase"/>
</dbReference>
<organism evidence="5 6">
    <name type="scientific">Phyllobacterium ifriqiyense</name>
    <dbReference type="NCBI Taxonomy" id="314238"/>
    <lineage>
        <taxon>Bacteria</taxon>
        <taxon>Pseudomonadati</taxon>
        <taxon>Pseudomonadota</taxon>
        <taxon>Alphaproteobacteria</taxon>
        <taxon>Hyphomicrobiales</taxon>
        <taxon>Phyllobacteriaceae</taxon>
        <taxon>Phyllobacterium</taxon>
    </lineage>
</organism>
<name>A0ABU0S6R6_9HYPH</name>
<comment type="caution">
    <text evidence="5">The sequence shown here is derived from an EMBL/GenBank/DDBJ whole genome shotgun (WGS) entry which is preliminary data.</text>
</comment>
<dbReference type="SUPFAM" id="SSF55469">
    <property type="entry name" value="FMN-dependent nitroreductase-like"/>
    <property type="match status" value="1"/>
</dbReference>
<accession>A0ABU0S6R6</accession>
<dbReference type="Gene3D" id="3.40.109.10">
    <property type="entry name" value="NADH Oxidase"/>
    <property type="match status" value="1"/>
</dbReference>
<sequence length="247" mass="28009">MHEAFDSPVPAGDFTDDERAAVYKAIYTRRDVRDQFLSKPIAYDVLMRLLDAAHHAPSVGFMQPWNFITIRDMARKRQVHRAFAKANEEAKALFQDERRALYASLKLEGILKAPVNLCITCDRTRGGTVVLGRTHNRQMDVYSTVCAVQNLWLAARAEGIGVGWVSIYHDNDMRQILGIPDHVEIVAYLCLGYVDELFDAPELEKKGWRKRIQLQDLIFEEGWGQLSSDLPHPDPEDVSPAIPSVCD</sequence>
<proteinExistence type="predicted"/>
<dbReference type="Proteomes" id="UP001237780">
    <property type="component" value="Unassembled WGS sequence"/>
</dbReference>
<evidence type="ECO:0000256" key="2">
    <source>
        <dbReference type="ARBA" id="ARBA00022643"/>
    </source>
</evidence>
<dbReference type="InterPro" id="IPR000415">
    <property type="entry name" value="Nitroreductase-like"/>
</dbReference>
<reference evidence="5 6" key="1">
    <citation type="submission" date="2023-07" db="EMBL/GenBank/DDBJ databases">
        <title>Comparative genomics of wheat-associated soil bacteria to identify genetic determinants of phenazine resistance.</title>
        <authorList>
            <person name="Mouncey N."/>
        </authorList>
    </citation>
    <scope>NUCLEOTIDE SEQUENCE [LARGE SCALE GENOMIC DNA]</scope>
    <source>
        <strain evidence="5 6">W4I11</strain>
    </source>
</reference>
<dbReference type="PANTHER" id="PTHR23026:SF90">
    <property type="entry name" value="IODOTYROSINE DEIODINASE 1"/>
    <property type="match status" value="1"/>
</dbReference>
<dbReference type="EMBL" id="JAUSZT010000003">
    <property type="protein sequence ID" value="MDQ0996449.1"/>
    <property type="molecule type" value="Genomic_DNA"/>
</dbReference>
<dbReference type="GO" id="GO:0102919">
    <property type="term" value="F:5,6-dimethylbenzimidazole synthase activity"/>
    <property type="evidence" value="ECO:0007669"/>
    <property type="project" value="UniProtKB-EC"/>
</dbReference>
<evidence type="ECO:0000256" key="3">
    <source>
        <dbReference type="ARBA" id="ARBA00023002"/>
    </source>
</evidence>
<keyword evidence="2" id="KW-0288">FMN</keyword>
<feature type="domain" description="Nitroreductase" evidence="4">
    <location>
        <begin position="26"/>
        <end position="193"/>
    </location>
</feature>
<evidence type="ECO:0000256" key="1">
    <source>
        <dbReference type="ARBA" id="ARBA00022630"/>
    </source>
</evidence>
<dbReference type="InterPro" id="IPR050627">
    <property type="entry name" value="Nitroreductase/BluB"/>
</dbReference>
<keyword evidence="1" id="KW-0285">Flavoprotein</keyword>
<dbReference type="PANTHER" id="PTHR23026">
    <property type="entry name" value="NADPH NITROREDUCTASE"/>
    <property type="match status" value="1"/>
</dbReference>
<keyword evidence="3 5" id="KW-0560">Oxidoreductase</keyword>
<protein>
    <submittedName>
        <fullName evidence="5">5,6-dimethylbenzimidazole synthase</fullName>
        <ecNumber evidence="5">1.13.11.79</ecNumber>
    </submittedName>
</protein>
<evidence type="ECO:0000259" key="4">
    <source>
        <dbReference type="Pfam" id="PF00881"/>
    </source>
</evidence>
<dbReference type="EC" id="1.13.11.79" evidence="5"/>
<dbReference type="CDD" id="cd02145">
    <property type="entry name" value="BluB"/>
    <property type="match status" value="1"/>
</dbReference>
<evidence type="ECO:0000313" key="6">
    <source>
        <dbReference type="Proteomes" id="UP001237780"/>
    </source>
</evidence>
<dbReference type="InterPro" id="IPR012825">
    <property type="entry name" value="BluB"/>
</dbReference>
<dbReference type="RefSeq" id="WP_115052522.1">
    <property type="nucleotide sequence ID" value="NZ_JAUSZT010000003.1"/>
</dbReference>